<dbReference type="OrthoDB" id="10253409at2759"/>
<evidence type="ECO:0000256" key="1">
    <source>
        <dbReference type="ARBA" id="ARBA00010603"/>
    </source>
</evidence>
<evidence type="ECO:0000313" key="5">
    <source>
        <dbReference type="EMBL" id="CAG9803606.1"/>
    </source>
</evidence>
<dbReference type="GO" id="GO:0005794">
    <property type="term" value="C:Golgi apparatus"/>
    <property type="evidence" value="ECO:0007669"/>
    <property type="project" value="TreeGrafter"/>
</dbReference>
<dbReference type="InterPro" id="IPR019142">
    <property type="entry name" value="Dymeclin"/>
</dbReference>
<organism evidence="5 6">
    <name type="scientific">Chironomus riparius</name>
    <dbReference type="NCBI Taxonomy" id="315576"/>
    <lineage>
        <taxon>Eukaryota</taxon>
        <taxon>Metazoa</taxon>
        <taxon>Ecdysozoa</taxon>
        <taxon>Arthropoda</taxon>
        <taxon>Hexapoda</taxon>
        <taxon>Insecta</taxon>
        <taxon>Pterygota</taxon>
        <taxon>Neoptera</taxon>
        <taxon>Endopterygota</taxon>
        <taxon>Diptera</taxon>
        <taxon>Nematocera</taxon>
        <taxon>Chironomoidea</taxon>
        <taxon>Chironomidae</taxon>
        <taxon>Chironominae</taxon>
        <taxon>Chironomus</taxon>
    </lineage>
</organism>
<accession>A0A9N9RUA2</accession>
<dbReference type="Proteomes" id="UP001153620">
    <property type="component" value="Chromosome 2"/>
</dbReference>
<reference evidence="5" key="2">
    <citation type="submission" date="2022-10" db="EMBL/GenBank/DDBJ databases">
        <authorList>
            <consortium name="ENA_rothamsted_submissions"/>
            <consortium name="culmorum"/>
            <person name="King R."/>
        </authorList>
    </citation>
    <scope>NUCLEOTIDE SEQUENCE</scope>
</reference>
<sequence length="688" mass="79110">MGINVSISKPAELNSNEYLQQFIGKAHISSDNNEFFEEFLKFTIKTPTTSEEQLNLDSRIESFLESFIQNNLTSGNLGSLITVFLRKTSDELLSLSDNESHVHIYKIYNAVYVLRVLIKYILEIGGEFLLLQHFEALPRSTETNGNTQQDVTVTIENTTSNNTATKLIDGTKFDAFLETIFNIICVIPLKDHTYHLLLECVNVILVLCSVYLFNQQTTERSTIFRTIYKCKYASTLLATLLHLVSRMNPAPTYGAYGNLSAGGSFVFGLAESFWSMLTFSKKSPESEEMPKSFKENYPLANQSLLLILILTNHNADDSVDLQNNPYRYSLFNCTNSTELLKEDDVSSFKIDYSGLYQTICKITHLDQTTLLLYLLLHRNEKFYRFVMNQQNLQELVVPILQILYNAPDSSSHHIYMSLIVLLILSEDDGFNKNVHQIMLKNIQWYTERSISEISLGGLLILVIIRTIQYNMLKVRDKYLHTNCLACLANMSSQFRYLHPYVSQRLVSLFETLAKKYARLQTQLDDVRKLESSVVEVAEDVMQDLTVLEEVLRMVLEIINSCLSHQLVYCPNLVYTLLYKRNVFECFRSNPAFQDIIQNIEMVIGFFTSRLQRVQDQRGELGVAEVYEVISKGSSQWSSDRLKKFAELRFKYVDEEGNEKSYFLPYIYSLLSKNSTISFAEGEKLFADI</sequence>
<protein>
    <recommendedName>
        <fullName evidence="2">Dymeclin</fullName>
    </recommendedName>
</protein>
<dbReference type="AlphaFoldDB" id="A0A9N9RUA2"/>
<gene>
    <name evidence="5" type="ORF">CHIRRI_LOCUS6504</name>
</gene>
<evidence type="ECO:0000256" key="2">
    <source>
        <dbReference type="ARBA" id="ARBA00015736"/>
    </source>
</evidence>
<dbReference type="PANTHER" id="PTHR12895:SF9">
    <property type="entry name" value="DYMECLIN"/>
    <property type="match status" value="1"/>
</dbReference>
<dbReference type="Pfam" id="PF09742">
    <property type="entry name" value="Dymeclin"/>
    <property type="match status" value="1"/>
</dbReference>
<dbReference type="PANTHER" id="PTHR12895">
    <property type="entry name" value="DYMECLIN"/>
    <property type="match status" value="1"/>
</dbReference>
<dbReference type="GO" id="GO:0007030">
    <property type="term" value="P:Golgi organization"/>
    <property type="evidence" value="ECO:0007669"/>
    <property type="project" value="TreeGrafter"/>
</dbReference>
<evidence type="ECO:0000313" key="6">
    <source>
        <dbReference type="Proteomes" id="UP001153620"/>
    </source>
</evidence>
<dbReference type="EMBL" id="OU895878">
    <property type="protein sequence ID" value="CAG9803606.1"/>
    <property type="molecule type" value="Genomic_DNA"/>
</dbReference>
<keyword evidence="4" id="KW-0449">Lipoprotein</keyword>
<proteinExistence type="inferred from homology"/>
<comment type="similarity">
    <text evidence="1">Belongs to the dymeclin family.</text>
</comment>
<keyword evidence="6" id="KW-1185">Reference proteome</keyword>
<evidence type="ECO:0000256" key="4">
    <source>
        <dbReference type="ARBA" id="ARBA00023288"/>
    </source>
</evidence>
<evidence type="ECO:0000256" key="3">
    <source>
        <dbReference type="ARBA" id="ARBA00022707"/>
    </source>
</evidence>
<name>A0A9N9RUA2_9DIPT</name>
<reference evidence="5" key="1">
    <citation type="submission" date="2022-01" db="EMBL/GenBank/DDBJ databases">
        <authorList>
            <person name="King R."/>
        </authorList>
    </citation>
    <scope>NUCLEOTIDE SEQUENCE</scope>
</reference>
<keyword evidence="3" id="KW-0519">Myristate</keyword>